<comment type="caution">
    <text evidence="8">The sequence shown here is derived from an EMBL/GenBank/DDBJ whole genome shotgun (WGS) entry which is preliminary data.</text>
</comment>
<keyword evidence="2" id="KW-0547">Nucleotide-binding</keyword>
<keyword evidence="9" id="KW-1185">Reference proteome</keyword>
<evidence type="ECO:0000259" key="7">
    <source>
        <dbReference type="Pfam" id="PF03099"/>
    </source>
</evidence>
<evidence type="ECO:0000256" key="3">
    <source>
        <dbReference type="ARBA" id="ARBA00022840"/>
    </source>
</evidence>
<dbReference type="EMBL" id="JACHML010000001">
    <property type="protein sequence ID" value="MBB6391285.1"/>
    <property type="molecule type" value="Genomic_DNA"/>
</dbReference>
<dbReference type="InterPro" id="IPR004143">
    <property type="entry name" value="BPL_LPL_catalytic"/>
</dbReference>
<dbReference type="Gene3D" id="2.30.30.100">
    <property type="match status" value="1"/>
</dbReference>
<dbReference type="InterPro" id="IPR003142">
    <property type="entry name" value="BPL_C"/>
</dbReference>
<dbReference type="AlphaFoldDB" id="A0A7X0FQC7"/>
<keyword evidence="4" id="KW-0092">Biotin</keyword>
<dbReference type="InterPro" id="IPR045864">
    <property type="entry name" value="aa-tRNA-synth_II/BPL/LPL"/>
</dbReference>
<keyword evidence="3" id="KW-0067">ATP-binding</keyword>
<organism evidence="8 9">
    <name type="scientific">Microbacterium thalassium</name>
    <dbReference type="NCBI Taxonomy" id="362649"/>
    <lineage>
        <taxon>Bacteria</taxon>
        <taxon>Bacillati</taxon>
        <taxon>Actinomycetota</taxon>
        <taxon>Actinomycetes</taxon>
        <taxon>Micrococcales</taxon>
        <taxon>Microbacteriaceae</taxon>
        <taxon>Microbacterium</taxon>
    </lineage>
</organism>
<dbReference type="Pfam" id="PF03099">
    <property type="entry name" value="BPL_LplA_LipB"/>
    <property type="match status" value="1"/>
</dbReference>
<evidence type="ECO:0000259" key="6">
    <source>
        <dbReference type="Pfam" id="PF02237"/>
    </source>
</evidence>
<dbReference type="PANTHER" id="PTHR12835">
    <property type="entry name" value="BIOTIN PROTEIN LIGASE"/>
    <property type="match status" value="1"/>
</dbReference>
<dbReference type="GO" id="GO:0005737">
    <property type="term" value="C:cytoplasm"/>
    <property type="evidence" value="ECO:0007669"/>
    <property type="project" value="TreeGrafter"/>
</dbReference>
<dbReference type="RefSeq" id="WP_184750434.1">
    <property type="nucleotide sequence ID" value="NZ_BAAAJR010000010.1"/>
</dbReference>
<dbReference type="PANTHER" id="PTHR12835:SF5">
    <property type="entry name" value="BIOTIN--PROTEIN LIGASE"/>
    <property type="match status" value="1"/>
</dbReference>
<evidence type="ECO:0000256" key="1">
    <source>
        <dbReference type="ARBA" id="ARBA00022598"/>
    </source>
</evidence>
<feature type="domain" description="BPL/LPL catalytic" evidence="7">
    <location>
        <begin position="41"/>
        <end position="158"/>
    </location>
</feature>
<dbReference type="EC" id="6.3.4.15" evidence="5"/>
<evidence type="ECO:0000256" key="4">
    <source>
        <dbReference type="ARBA" id="ARBA00023267"/>
    </source>
</evidence>
<dbReference type="NCBIfam" id="TIGR00121">
    <property type="entry name" value="birA_ligase"/>
    <property type="match status" value="1"/>
</dbReference>
<dbReference type="Gene3D" id="3.30.930.10">
    <property type="entry name" value="Bira Bifunctional Protein, Domain 2"/>
    <property type="match status" value="1"/>
</dbReference>
<protein>
    <recommendedName>
        <fullName evidence="5">biotin--[biotin carboxyl-carrier protein] ligase</fullName>
        <ecNumber evidence="5">6.3.4.15</ecNumber>
    </recommendedName>
</protein>
<dbReference type="GO" id="GO:0004077">
    <property type="term" value="F:biotin--[biotin carboxyl-carrier protein] ligase activity"/>
    <property type="evidence" value="ECO:0007669"/>
    <property type="project" value="UniProtKB-EC"/>
</dbReference>
<proteinExistence type="predicted"/>
<dbReference type="GO" id="GO:0005524">
    <property type="term" value="F:ATP binding"/>
    <property type="evidence" value="ECO:0007669"/>
    <property type="project" value="UniProtKB-KW"/>
</dbReference>
<feature type="domain" description="Biotin protein ligase C-terminal" evidence="6">
    <location>
        <begin position="223"/>
        <end position="270"/>
    </location>
</feature>
<dbReference type="SUPFAM" id="SSF50037">
    <property type="entry name" value="C-terminal domain of transcriptional repressors"/>
    <property type="match status" value="1"/>
</dbReference>
<keyword evidence="1 8" id="KW-0436">Ligase</keyword>
<dbReference type="Proteomes" id="UP000537775">
    <property type="component" value="Unassembled WGS sequence"/>
</dbReference>
<evidence type="ECO:0000256" key="5">
    <source>
        <dbReference type="ARBA" id="ARBA00024227"/>
    </source>
</evidence>
<sequence length="272" mass="27098">MVLTAHMFPLTGEVSPRVEVVAQTGSTNADLVRHVSADPGAWPHLSVLLTDDQRSGRGRLDRVWKAPAGTALAISVVVRTDAVPAAARGWLPLLAGAAMTRAVAAQVAAASVSARLKWPNDVLLSGGSAGEGARKLCGILAEVVPADPDAVVIGAGVNTAMPADALPVDTAVSFQAVGLTADADRLVADYLADLDAQLRALAAAGGDAEAAGIRAAVAGLCATIGEPVKVSLPGGGTLVGIARAIDADGRLVVEDASGAATPVGAGDVVHVR</sequence>
<gene>
    <name evidence="8" type="ORF">HD594_001598</name>
</gene>
<evidence type="ECO:0000313" key="9">
    <source>
        <dbReference type="Proteomes" id="UP000537775"/>
    </source>
</evidence>
<dbReference type="InterPro" id="IPR004408">
    <property type="entry name" value="Biotin_CoA_COase_ligase"/>
</dbReference>
<dbReference type="InterPro" id="IPR008988">
    <property type="entry name" value="Transcriptional_repressor_C"/>
</dbReference>
<dbReference type="CDD" id="cd16442">
    <property type="entry name" value="BPL"/>
    <property type="match status" value="1"/>
</dbReference>
<evidence type="ECO:0000256" key="2">
    <source>
        <dbReference type="ARBA" id="ARBA00022741"/>
    </source>
</evidence>
<reference evidence="8 9" key="1">
    <citation type="submission" date="2020-08" db="EMBL/GenBank/DDBJ databases">
        <title>Sequencing the genomes of 1000 actinobacteria strains.</title>
        <authorList>
            <person name="Klenk H.-P."/>
        </authorList>
    </citation>
    <scope>NUCLEOTIDE SEQUENCE [LARGE SCALE GENOMIC DNA]</scope>
    <source>
        <strain evidence="8 9">DSM 12511</strain>
    </source>
</reference>
<dbReference type="SUPFAM" id="SSF55681">
    <property type="entry name" value="Class II aaRS and biotin synthetases"/>
    <property type="match status" value="1"/>
</dbReference>
<dbReference type="Pfam" id="PF02237">
    <property type="entry name" value="BPL_C"/>
    <property type="match status" value="1"/>
</dbReference>
<evidence type="ECO:0000313" key="8">
    <source>
        <dbReference type="EMBL" id="MBB6391285.1"/>
    </source>
</evidence>
<name>A0A7X0FQC7_9MICO</name>
<accession>A0A7X0FQC7</accession>